<evidence type="ECO:0000313" key="6">
    <source>
        <dbReference type="Proteomes" id="UP000002301"/>
    </source>
</evidence>
<dbReference type="InterPro" id="IPR050065">
    <property type="entry name" value="GlmU-like"/>
</dbReference>
<evidence type="ECO:0000259" key="4">
    <source>
        <dbReference type="Pfam" id="PF12804"/>
    </source>
</evidence>
<evidence type="ECO:0000256" key="1">
    <source>
        <dbReference type="ARBA" id="ARBA00022679"/>
    </source>
</evidence>
<dbReference type="AlphaFoldDB" id="A6X2K6"/>
<proteinExistence type="predicted"/>
<reference evidence="5 6" key="1">
    <citation type="journal article" date="2011" name="J. Bacteriol.">
        <title>Genome of Ochrobactrum anthropi ATCC 49188 T, a versatile opportunistic pathogen and symbiont of several eukaryotic hosts.</title>
        <authorList>
            <person name="Chain P.S."/>
            <person name="Lang D.M."/>
            <person name="Comerci D.J."/>
            <person name="Malfatti S.A."/>
            <person name="Vergez L.M."/>
            <person name="Shin M."/>
            <person name="Ugalde R.A."/>
            <person name="Garcia E."/>
            <person name="Tolmasky M.E."/>
        </authorList>
    </citation>
    <scope>NUCLEOTIDE SEQUENCE [LARGE SCALE GENOMIC DNA]</scope>
    <source>
        <strain evidence="6">ATCC 49188 / DSM 6882 / CCUG 24695 / JCM 21032 / LMG 3331 / NBRC 15819 / NCTC 12168 / Alc 37</strain>
    </source>
</reference>
<dbReference type="PANTHER" id="PTHR43584:SF8">
    <property type="entry name" value="N-ACETYLMURAMATE ALPHA-1-PHOSPHATE URIDYLYLTRANSFERASE"/>
    <property type="match status" value="1"/>
</dbReference>
<dbReference type="Proteomes" id="UP000002301">
    <property type="component" value="Chromosome 1"/>
</dbReference>
<dbReference type="PANTHER" id="PTHR43584">
    <property type="entry name" value="NUCLEOTIDYL TRANSFERASE"/>
    <property type="match status" value="1"/>
</dbReference>
<dbReference type="STRING" id="439375.Oant_2750"/>
<dbReference type="KEGG" id="oan:Oant_2750"/>
<dbReference type="Gene3D" id="3.90.550.10">
    <property type="entry name" value="Spore Coat Polysaccharide Biosynthesis Protein SpsA, Chain A"/>
    <property type="match status" value="1"/>
</dbReference>
<keyword evidence="6" id="KW-1185">Reference proteome</keyword>
<organism evidence="5 6">
    <name type="scientific">Brucella anthropi (strain ATCC 49188 / DSM 6882 / CCUG 24695 / JCM 21032 / LMG 3331 / NBRC 15819 / NCTC 12168 / Alc 37)</name>
    <name type="common">Ochrobactrum anthropi</name>
    <dbReference type="NCBI Taxonomy" id="439375"/>
    <lineage>
        <taxon>Bacteria</taxon>
        <taxon>Pseudomonadati</taxon>
        <taxon>Pseudomonadota</taxon>
        <taxon>Alphaproteobacteria</taxon>
        <taxon>Hyphomicrobiales</taxon>
        <taxon>Brucellaceae</taxon>
        <taxon>Brucella/Ochrobactrum group</taxon>
        <taxon>Brucella</taxon>
    </lineage>
</organism>
<dbReference type="InterPro" id="IPR029044">
    <property type="entry name" value="Nucleotide-diphossugar_trans"/>
</dbReference>
<dbReference type="EMBL" id="CP000758">
    <property type="protein sequence ID" value="ABS15460.1"/>
    <property type="molecule type" value="Genomic_DNA"/>
</dbReference>
<dbReference type="InterPro" id="IPR025877">
    <property type="entry name" value="MobA-like_NTP_Trfase"/>
</dbReference>
<dbReference type="Pfam" id="PF12804">
    <property type="entry name" value="NTP_transf_3"/>
    <property type="match status" value="1"/>
</dbReference>
<evidence type="ECO:0000256" key="3">
    <source>
        <dbReference type="ARBA" id="ARBA00022842"/>
    </source>
</evidence>
<keyword evidence="3" id="KW-0460">Magnesium</keyword>
<dbReference type="eggNOG" id="COG1208">
    <property type="taxonomic scope" value="Bacteria"/>
</dbReference>
<dbReference type="GO" id="GO:0016779">
    <property type="term" value="F:nucleotidyltransferase activity"/>
    <property type="evidence" value="ECO:0007669"/>
    <property type="project" value="UniProtKB-KW"/>
</dbReference>
<evidence type="ECO:0000256" key="2">
    <source>
        <dbReference type="ARBA" id="ARBA00022695"/>
    </source>
</evidence>
<sequence length="258" mass="29505">MKLQLVIPMSGQGSRFARVGYTDPKPLIKIDDHPMIEWVLRMFPGEEEPLFICRREHIENTAMAQILTDLRPNGRIAVTEGAKLGPVAALMAAADEIDNDRPVLVSYCDYYMRWDYDAFKAAMAVDDYLGAVPCYKGFHPHLLPVKNLYASCRVDAQGNLIEIREKYSFEADKTKALHSPGIYYFHSGGLMKKYCTRLMDMGDSLNGEYYVSMVYNHLIRDGLRVAVPEGISHFCQWGTPEDLDEYRYWTAIARKRQS</sequence>
<dbReference type="HOGENOM" id="CLU_065567_2_0_5"/>
<dbReference type="SUPFAM" id="SSF53448">
    <property type="entry name" value="Nucleotide-diphospho-sugar transferases"/>
    <property type="match status" value="1"/>
</dbReference>
<name>A6X2K6_BRUA4</name>
<dbReference type="RefSeq" id="WP_012092510.1">
    <property type="nucleotide sequence ID" value="NC_009667.1"/>
</dbReference>
<feature type="domain" description="MobA-like NTP transferase" evidence="4">
    <location>
        <begin position="6"/>
        <end position="144"/>
    </location>
</feature>
<gene>
    <name evidence="5" type="ordered locus">Oant_2750</name>
</gene>
<protein>
    <recommendedName>
        <fullName evidence="4">MobA-like NTP transferase domain-containing protein</fullName>
    </recommendedName>
</protein>
<keyword evidence="2" id="KW-0548">Nucleotidyltransferase</keyword>
<keyword evidence="1" id="KW-0808">Transferase</keyword>
<dbReference type="CDD" id="cd04183">
    <property type="entry name" value="GT2_BcE_like"/>
    <property type="match status" value="1"/>
</dbReference>
<evidence type="ECO:0000313" key="5">
    <source>
        <dbReference type="EMBL" id="ABS15460.1"/>
    </source>
</evidence>
<accession>A6X2K6</accession>